<dbReference type="InterPro" id="IPR037047">
    <property type="entry name" value="PITH_dom_sf"/>
</dbReference>
<keyword evidence="9" id="KW-1185">Reference proteome</keyword>
<dbReference type="PRINTS" id="PR00151">
    <property type="entry name" value="PORPHBDMNASE"/>
</dbReference>
<dbReference type="EMBL" id="BRYB01001677">
    <property type="protein sequence ID" value="GMI30923.1"/>
    <property type="molecule type" value="Genomic_DNA"/>
</dbReference>
<evidence type="ECO:0000256" key="4">
    <source>
        <dbReference type="ARBA" id="ARBA00023244"/>
    </source>
</evidence>
<comment type="similarity">
    <text evidence="1">Belongs to the HMBS family.</text>
</comment>
<evidence type="ECO:0000259" key="7">
    <source>
        <dbReference type="PROSITE" id="PS51532"/>
    </source>
</evidence>
<feature type="domain" description="PITH" evidence="7">
    <location>
        <begin position="70"/>
        <end position="245"/>
    </location>
</feature>
<evidence type="ECO:0000256" key="2">
    <source>
        <dbReference type="ARBA" id="ARBA00012655"/>
    </source>
</evidence>
<evidence type="ECO:0000256" key="6">
    <source>
        <dbReference type="SAM" id="SignalP"/>
    </source>
</evidence>
<evidence type="ECO:0000256" key="1">
    <source>
        <dbReference type="ARBA" id="ARBA00005638"/>
    </source>
</evidence>
<dbReference type="SUPFAM" id="SSF49785">
    <property type="entry name" value="Galactose-binding domain-like"/>
    <property type="match status" value="1"/>
</dbReference>
<protein>
    <recommendedName>
        <fullName evidence="2">hydroxymethylbilane synthase</fullName>
        <ecNumber evidence="2">2.5.1.61</ecNumber>
    </recommendedName>
</protein>
<dbReference type="EC" id="2.5.1.61" evidence="2"/>
<keyword evidence="6" id="KW-0732">Signal</keyword>
<name>A0ABQ6MRG8_9STRA</name>
<keyword evidence="4" id="KW-0627">Porphyrin biosynthesis</keyword>
<feature type="chain" id="PRO_5047008609" description="hydroxymethylbilane synthase" evidence="6">
    <location>
        <begin position="16"/>
        <end position="245"/>
    </location>
</feature>
<evidence type="ECO:0000256" key="3">
    <source>
        <dbReference type="ARBA" id="ARBA00022679"/>
    </source>
</evidence>
<evidence type="ECO:0000256" key="5">
    <source>
        <dbReference type="SAM" id="MobiDB-lite"/>
    </source>
</evidence>
<feature type="compositionally biased region" description="Low complexity" evidence="5">
    <location>
        <begin position="31"/>
        <end position="42"/>
    </location>
</feature>
<dbReference type="Proteomes" id="UP001165060">
    <property type="component" value="Unassembled WGS sequence"/>
</dbReference>
<dbReference type="PANTHER" id="PTHR11557:SF0">
    <property type="entry name" value="PORPHOBILINOGEN DEAMINASE"/>
    <property type="match status" value="1"/>
</dbReference>
<organism evidence="8 9">
    <name type="scientific">Tetraparma gracilis</name>
    <dbReference type="NCBI Taxonomy" id="2962635"/>
    <lineage>
        <taxon>Eukaryota</taxon>
        <taxon>Sar</taxon>
        <taxon>Stramenopiles</taxon>
        <taxon>Ochrophyta</taxon>
        <taxon>Bolidophyceae</taxon>
        <taxon>Parmales</taxon>
        <taxon>Triparmaceae</taxon>
        <taxon>Tetraparma</taxon>
    </lineage>
</organism>
<dbReference type="SUPFAM" id="SSF53850">
    <property type="entry name" value="Periplasmic binding protein-like II"/>
    <property type="match status" value="1"/>
</dbReference>
<comment type="caution">
    <text evidence="8">The sequence shown here is derived from an EMBL/GenBank/DDBJ whole genome shotgun (WGS) entry which is preliminary data.</text>
</comment>
<sequence length="245" mass="26466">MIALCSLALLATASGFSPAAPRTQPSTSFLSAVGSSGPASPSDPFRIGTRGSPLALQQAYETRVRLQEKFPELKEEGALEICVMKTQGDMILDKSLMELGGKGLFTKELDTALLNDEVDICVHSMKDVPTWLVEGTELPCNLPREDTNDAFIAGDGSVKKYVNRDSMGFSDCENVEETQLIELTEADWSGGESVEKKVAFVKFQRVNSITLFVEDNYGGDISALGGLRIDGVPVMGTNMNDLKKC</sequence>
<dbReference type="Pfam" id="PF06201">
    <property type="entry name" value="PITH"/>
    <property type="match status" value="1"/>
</dbReference>
<evidence type="ECO:0000313" key="8">
    <source>
        <dbReference type="EMBL" id="GMI30923.1"/>
    </source>
</evidence>
<gene>
    <name evidence="8" type="ORF">TeGR_g1849</name>
</gene>
<accession>A0ABQ6MRG8</accession>
<dbReference type="InterPro" id="IPR010400">
    <property type="entry name" value="PITH_dom"/>
</dbReference>
<dbReference type="PROSITE" id="PS51532">
    <property type="entry name" value="PITH"/>
    <property type="match status" value="1"/>
</dbReference>
<dbReference type="Gene3D" id="2.60.120.470">
    <property type="entry name" value="PITH domain"/>
    <property type="match status" value="1"/>
</dbReference>
<reference evidence="8 9" key="1">
    <citation type="journal article" date="2023" name="Commun. Biol.">
        <title>Genome analysis of Parmales, the sister group of diatoms, reveals the evolutionary specialization of diatoms from phago-mixotrophs to photoautotrophs.</title>
        <authorList>
            <person name="Ban H."/>
            <person name="Sato S."/>
            <person name="Yoshikawa S."/>
            <person name="Yamada K."/>
            <person name="Nakamura Y."/>
            <person name="Ichinomiya M."/>
            <person name="Sato N."/>
            <person name="Blanc-Mathieu R."/>
            <person name="Endo H."/>
            <person name="Kuwata A."/>
            <person name="Ogata H."/>
        </authorList>
    </citation>
    <scope>NUCLEOTIDE SEQUENCE [LARGE SCALE GENOMIC DNA]</scope>
</reference>
<dbReference type="PANTHER" id="PTHR11557">
    <property type="entry name" value="PORPHOBILINOGEN DEAMINASE"/>
    <property type="match status" value="1"/>
</dbReference>
<dbReference type="InterPro" id="IPR022417">
    <property type="entry name" value="Porphobilin_deaminase_N"/>
</dbReference>
<proteinExistence type="inferred from homology"/>
<keyword evidence="3" id="KW-0808">Transferase</keyword>
<dbReference type="Pfam" id="PF01379">
    <property type="entry name" value="Porphobil_deam"/>
    <property type="match status" value="1"/>
</dbReference>
<dbReference type="InterPro" id="IPR008979">
    <property type="entry name" value="Galactose-bd-like_sf"/>
</dbReference>
<feature type="region of interest" description="Disordered" evidence="5">
    <location>
        <begin position="18"/>
        <end position="46"/>
    </location>
</feature>
<dbReference type="Gene3D" id="3.40.190.10">
    <property type="entry name" value="Periplasmic binding protein-like II"/>
    <property type="match status" value="1"/>
</dbReference>
<evidence type="ECO:0000313" key="9">
    <source>
        <dbReference type="Proteomes" id="UP001165060"/>
    </source>
</evidence>
<feature type="signal peptide" evidence="6">
    <location>
        <begin position="1"/>
        <end position="15"/>
    </location>
</feature>
<dbReference type="InterPro" id="IPR000860">
    <property type="entry name" value="HemC"/>
</dbReference>